<organism evidence="4 5">
    <name type="scientific">Cyanidiococcus yangmingshanensis</name>
    <dbReference type="NCBI Taxonomy" id="2690220"/>
    <lineage>
        <taxon>Eukaryota</taxon>
        <taxon>Rhodophyta</taxon>
        <taxon>Bangiophyceae</taxon>
        <taxon>Cyanidiales</taxon>
        <taxon>Cyanidiaceae</taxon>
        <taxon>Cyanidiococcus</taxon>
    </lineage>
</organism>
<dbReference type="SFLD" id="SFLDS00019">
    <property type="entry name" value="Glutathione_Transferase_(cytos"/>
    <property type="match status" value="1"/>
</dbReference>
<evidence type="ECO:0000259" key="3">
    <source>
        <dbReference type="PROSITE" id="PS50405"/>
    </source>
</evidence>
<keyword evidence="5" id="KW-1185">Reference proteome</keyword>
<dbReference type="InterPro" id="IPR004045">
    <property type="entry name" value="Glutathione_S-Trfase_N"/>
</dbReference>
<dbReference type="OrthoDB" id="422574at2759"/>
<dbReference type="InterPro" id="IPR040079">
    <property type="entry name" value="Glutathione_S-Trfase"/>
</dbReference>
<comment type="caution">
    <text evidence="4">The sequence shown here is derived from an EMBL/GenBank/DDBJ whole genome shotgun (WGS) entry which is preliminary data.</text>
</comment>
<dbReference type="PROSITE" id="PS50404">
    <property type="entry name" value="GST_NTER"/>
    <property type="match status" value="1"/>
</dbReference>
<evidence type="ECO:0000259" key="2">
    <source>
        <dbReference type="PROSITE" id="PS50404"/>
    </source>
</evidence>
<sequence length="190" mass="21133">MSAGKTVLYSAPNSRGGMVEWYLRLLKAPVDVVNLDMSKGEHKSPDFLRVNPFGKVPALQETGPEPWSLSESGAILLYLAEKYDPTFPKDLRKKAEITQWVLFANSTLATAAFTESLREKQLPGLLAALDQHFAKHSFALGGEFSVADVALGTYLSYITMFFPDKVDMKPYSHLNGYVERVKERQAMAKA</sequence>
<evidence type="ECO:0008006" key="6">
    <source>
        <dbReference type="Google" id="ProtNLM"/>
    </source>
</evidence>
<dbReference type="InterPro" id="IPR010987">
    <property type="entry name" value="Glutathione-S-Trfase_C-like"/>
</dbReference>
<gene>
    <name evidence="4" type="ORF">F1559_004703</name>
</gene>
<dbReference type="Proteomes" id="UP000530660">
    <property type="component" value="Unassembled WGS sequence"/>
</dbReference>
<proteinExistence type="inferred from homology"/>
<dbReference type="PANTHER" id="PTHR44051:SF8">
    <property type="entry name" value="GLUTATHIONE S-TRANSFERASE GSTA"/>
    <property type="match status" value="1"/>
</dbReference>
<dbReference type="Gene3D" id="3.40.30.10">
    <property type="entry name" value="Glutaredoxin"/>
    <property type="match status" value="1"/>
</dbReference>
<evidence type="ECO:0000256" key="1">
    <source>
        <dbReference type="ARBA" id="ARBA00007409"/>
    </source>
</evidence>
<dbReference type="SUPFAM" id="SSF52833">
    <property type="entry name" value="Thioredoxin-like"/>
    <property type="match status" value="1"/>
</dbReference>
<dbReference type="AlphaFoldDB" id="A0A7J7INK8"/>
<dbReference type="EMBL" id="VWRR01000003">
    <property type="protein sequence ID" value="KAF6004608.1"/>
    <property type="molecule type" value="Genomic_DNA"/>
</dbReference>
<dbReference type="PROSITE" id="PS50405">
    <property type="entry name" value="GST_CTER"/>
    <property type="match status" value="1"/>
</dbReference>
<feature type="domain" description="GST C-terminal" evidence="3">
    <location>
        <begin position="65"/>
        <end position="190"/>
    </location>
</feature>
<dbReference type="PANTHER" id="PTHR44051">
    <property type="entry name" value="GLUTATHIONE S-TRANSFERASE-RELATED"/>
    <property type="match status" value="1"/>
</dbReference>
<accession>A0A7J7INK8</accession>
<dbReference type="SUPFAM" id="SSF47616">
    <property type="entry name" value="GST C-terminal domain-like"/>
    <property type="match status" value="1"/>
</dbReference>
<dbReference type="Gene3D" id="1.20.1050.10">
    <property type="match status" value="1"/>
</dbReference>
<dbReference type="Pfam" id="PF13410">
    <property type="entry name" value="GST_C_2"/>
    <property type="match status" value="1"/>
</dbReference>
<comment type="similarity">
    <text evidence="1">Belongs to the GST superfamily.</text>
</comment>
<protein>
    <recommendedName>
        <fullName evidence="6">Glutathione S-transferase</fullName>
    </recommendedName>
</protein>
<evidence type="ECO:0000313" key="4">
    <source>
        <dbReference type="EMBL" id="KAF6004608.1"/>
    </source>
</evidence>
<dbReference type="InterPro" id="IPR036282">
    <property type="entry name" value="Glutathione-S-Trfase_C_sf"/>
</dbReference>
<name>A0A7J7INK8_9RHOD</name>
<dbReference type="Pfam" id="PF02798">
    <property type="entry name" value="GST_N"/>
    <property type="match status" value="1"/>
</dbReference>
<dbReference type="CDD" id="cd00299">
    <property type="entry name" value="GST_C_family"/>
    <property type="match status" value="1"/>
</dbReference>
<dbReference type="SFLD" id="SFLDG00358">
    <property type="entry name" value="Main_(cytGST)"/>
    <property type="match status" value="1"/>
</dbReference>
<feature type="domain" description="GST N-terminal" evidence="2">
    <location>
        <begin position="3"/>
        <end position="87"/>
    </location>
</feature>
<reference evidence="4 5" key="1">
    <citation type="journal article" date="2020" name="J. Phycol.">
        <title>Comparative genome analysis reveals Cyanidiococcus gen. nov., a new extremophilic red algal genus sister to Cyanidioschyzon (Cyanidioschyzonaceae, Rhodophyta).</title>
        <authorList>
            <person name="Liu S.-L."/>
            <person name="Chiang Y.-R."/>
            <person name="Yoon H.S."/>
            <person name="Fu H.-Y."/>
        </authorList>
    </citation>
    <scope>NUCLEOTIDE SEQUENCE [LARGE SCALE GENOMIC DNA]</scope>
    <source>
        <strain evidence="4 5">THAL066</strain>
    </source>
</reference>
<evidence type="ECO:0000313" key="5">
    <source>
        <dbReference type="Proteomes" id="UP000530660"/>
    </source>
</evidence>
<dbReference type="InterPro" id="IPR036249">
    <property type="entry name" value="Thioredoxin-like_sf"/>
</dbReference>